<proteinExistence type="predicted"/>
<name>A0A1F7J834_9BACT</name>
<organism evidence="1 2">
    <name type="scientific">Candidatus Roizmanbacteria bacterium RIFCSPLOWO2_01_FULL_42_14</name>
    <dbReference type="NCBI Taxonomy" id="1802068"/>
    <lineage>
        <taxon>Bacteria</taxon>
        <taxon>Candidatus Roizmaniibacteriota</taxon>
    </lineage>
</organism>
<sequence length="233" mass="26583">MTLDNFLNIFKDRKIVAFGETHHGQHTSFFNKLSNNLDRFNGVFLEMPVSDQPSVNYYLKNGNFDDRLKGLIAGAMGEGKDIESTTKAILDYGKIVPIVCIDSSKKQDDIYKNKSIHGYYFHKGNSRDEDMFKNIVEKYKEGERWVLISGAKHLELGSHHRSHEKTLGTRLKERFGEELFRVCLTTNEDGTKEIDEVACYLDREGGITEASYLSQFDAYIVTPSYLALSPVFS</sequence>
<comment type="caution">
    <text evidence="1">The sequence shown here is derived from an EMBL/GenBank/DDBJ whole genome shotgun (WGS) entry which is preliminary data.</text>
</comment>
<dbReference type="SUPFAM" id="SSF159501">
    <property type="entry name" value="EreA/ChaN-like"/>
    <property type="match status" value="2"/>
</dbReference>
<dbReference type="AlphaFoldDB" id="A0A1F7J834"/>
<reference evidence="1 2" key="1">
    <citation type="journal article" date="2016" name="Nat. Commun.">
        <title>Thousands of microbial genomes shed light on interconnected biogeochemical processes in an aquifer system.</title>
        <authorList>
            <person name="Anantharaman K."/>
            <person name="Brown C.T."/>
            <person name="Hug L.A."/>
            <person name="Sharon I."/>
            <person name="Castelle C.J."/>
            <person name="Probst A.J."/>
            <person name="Thomas B.C."/>
            <person name="Singh A."/>
            <person name="Wilkins M.J."/>
            <person name="Karaoz U."/>
            <person name="Brodie E.L."/>
            <person name="Williams K.H."/>
            <person name="Hubbard S.S."/>
            <person name="Banfield J.F."/>
        </authorList>
    </citation>
    <scope>NUCLEOTIDE SEQUENCE [LARGE SCALE GENOMIC DNA]</scope>
</reference>
<dbReference type="EMBL" id="MGAS01000018">
    <property type="protein sequence ID" value="OGK51756.1"/>
    <property type="molecule type" value="Genomic_DNA"/>
</dbReference>
<evidence type="ECO:0000313" key="2">
    <source>
        <dbReference type="Proteomes" id="UP000178914"/>
    </source>
</evidence>
<accession>A0A1F7J834</accession>
<evidence type="ECO:0008006" key="3">
    <source>
        <dbReference type="Google" id="ProtNLM"/>
    </source>
</evidence>
<dbReference type="Proteomes" id="UP000178914">
    <property type="component" value="Unassembled WGS sequence"/>
</dbReference>
<evidence type="ECO:0000313" key="1">
    <source>
        <dbReference type="EMBL" id="OGK51756.1"/>
    </source>
</evidence>
<protein>
    <recommendedName>
        <fullName evidence="3">Haem-binding uptake Tiki superfamily ChaN domain-containing protein</fullName>
    </recommendedName>
</protein>
<dbReference type="STRING" id="1802068.A3B02_02400"/>
<gene>
    <name evidence="1" type="ORF">A3B02_02400</name>
</gene>